<evidence type="ECO:0000256" key="2">
    <source>
        <dbReference type="ARBA" id="ARBA00022552"/>
    </source>
</evidence>
<feature type="binding site" evidence="7 8">
    <location>
        <position position="51"/>
    </location>
    <ligand>
        <name>S-adenosyl-L-methionine</name>
        <dbReference type="ChEBI" id="CHEBI:59789"/>
    </ligand>
</feature>
<evidence type="ECO:0000256" key="6">
    <source>
        <dbReference type="ARBA" id="ARBA00022884"/>
    </source>
</evidence>
<keyword evidence="3 7" id="KW-0489">Methyltransferase</keyword>
<dbReference type="PROSITE" id="PS51689">
    <property type="entry name" value="SAM_RNA_A_N6_MT"/>
    <property type="match status" value="1"/>
</dbReference>
<dbReference type="InterPro" id="IPR020598">
    <property type="entry name" value="rRNA_Ade_methylase_Trfase_N"/>
</dbReference>
<feature type="binding site" evidence="7 8">
    <location>
        <position position="26"/>
    </location>
    <ligand>
        <name>S-adenosyl-L-methionine</name>
        <dbReference type="ChEBI" id="CHEBI:59789"/>
    </ligand>
</feature>
<dbReference type="GO" id="GO:0052908">
    <property type="term" value="F:16S rRNA (adenine(1518)-N(6)/adenine(1519)-N(6))-dimethyltransferase activity"/>
    <property type="evidence" value="ECO:0007669"/>
    <property type="project" value="UniProtKB-EC"/>
</dbReference>
<dbReference type="CDD" id="cd02440">
    <property type="entry name" value="AdoMet_MTases"/>
    <property type="match status" value="1"/>
</dbReference>
<dbReference type="InterPro" id="IPR001737">
    <property type="entry name" value="KsgA/Erm"/>
</dbReference>
<dbReference type="InterPro" id="IPR011530">
    <property type="entry name" value="rRNA_adenine_dimethylase"/>
</dbReference>
<evidence type="ECO:0000256" key="4">
    <source>
        <dbReference type="ARBA" id="ARBA00022679"/>
    </source>
</evidence>
<feature type="binding site" evidence="7 8">
    <location>
        <position position="24"/>
    </location>
    <ligand>
        <name>S-adenosyl-L-methionine</name>
        <dbReference type="ChEBI" id="CHEBI:59789"/>
    </ligand>
</feature>
<dbReference type="NCBIfam" id="TIGR00755">
    <property type="entry name" value="ksgA"/>
    <property type="match status" value="1"/>
</dbReference>
<accession>A0ABT3BPY2</accession>
<evidence type="ECO:0000256" key="8">
    <source>
        <dbReference type="PROSITE-ProRule" id="PRU01026"/>
    </source>
</evidence>
<dbReference type="Proteomes" id="UP001207252">
    <property type="component" value="Unassembled WGS sequence"/>
</dbReference>
<feature type="domain" description="Ribosomal RNA adenine methylase transferase N-terminal" evidence="9">
    <location>
        <begin position="31"/>
        <end position="207"/>
    </location>
</feature>
<feature type="binding site" evidence="7 8">
    <location>
        <position position="72"/>
    </location>
    <ligand>
        <name>S-adenosyl-L-methionine</name>
        <dbReference type="ChEBI" id="CHEBI:59789"/>
    </ligand>
</feature>
<dbReference type="HAMAP" id="MF_00607">
    <property type="entry name" value="16SrRNA_methyltr_A"/>
    <property type="match status" value="1"/>
</dbReference>
<keyword evidence="1 7" id="KW-0963">Cytoplasm</keyword>
<evidence type="ECO:0000256" key="3">
    <source>
        <dbReference type="ARBA" id="ARBA00022603"/>
    </source>
</evidence>
<dbReference type="RefSeq" id="WP_263818119.1">
    <property type="nucleotide sequence ID" value="NZ_JAOXHJ010000007.1"/>
</dbReference>
<keyword evidence="11" id="KW-1185">Reference proteome</keyword>
<dbReference type="Pfam" id="PF00398">
    <property type="entry name" value="RrnaAD"/>
    <property type="match status" value="1"/>
</dbReference>
<gene>
    <name evidence="7 10" type="primary">rsmA</name>
    <name evidence="7" type="synonym">ksgA</name>
    <name evidence="10" type="ORF">OF365_02910</name>
</gene>
<evidence type="ECO:0000313" key="10">
    <source>
        <dbReference type="EMBL" id="MCV3754315.1"/>
    </source>
</evidence>
<evidence type="ECO:0000256" key="1">
    <source>
        <dbReference type="ARBA" id="ARBA00022490"/>
    </source>
</evidence>
<dbReference type="EC" id="2.1.1.182" evidence="7"/>
<dbReference type="InterPro" id="IPR020596">
    <property type="entry name" value="rRNA_Ade_Mease_Trfase_CS"/>
</dbReference>
<dbReference type="Gene3D" id="1.10.8.100">
    <property type="entry name" value="Ribosomal RNA adenine dimethylase-like, domain 2"/>
    <property type="match status" value="1"/>
</dbReference>
<dbReference type="PANTHER" id="PTHR11727:SF7">
    <property type="entry name" value="DIMETHYLADENOSINE TRANSFERASE-RELATED"/>
    <property type="match status" value="1"/>
</dbReference>
<dbReference type="PANTHER" id="PTHR11727">
    <property type="entry name" value="DIMETHYLADENOSINE TRANSFERASE"/>
    <property type="match status" value="1"/>
</dbReference>
<keyword evidence="6 7" id="KW-0694">RNA-binding</keyword>
<dbReference type="EMBL" id="JAOXHJ010000007">
    <property type="protein sequence ID" value="MCV3754315.1"/>
    <property type="molecule type" value="Genomic_DNA"/>
</dbReference>
<comment type="subcellular location">
    <subcellularLocation>
        <location evidence="7">Cytoplasm</location>
    </subcellularLocation>
</comment>
<organism evidence="10 11">
    <name type="scientific">Ureaplasma zalophigenitalium</name>
    <dbReference type="NCBI Taxonomy" id="907723"/>
    <lineage>
        <taxon>Bacteria</taxon>
        <taxon>Bacillati</taxon>
        <taxon>Mycoplasmatota</taxon>
        <taxon>Mycoplasmoidales</taxon>
        <taxon>Mycoplasmoidaceae</taxon>
        <taxon>Ureaplasma</taxon>
    </lineage>
</organism>
<comment type="caution">
    <text evidence="10">The sequence shown here is derived from an EMBL/GenBank/DDBJ whole genome shotgun (WGS) entry which is preliminary data.</text>
</comment>
<keyword evidence="5 7" id="KW-0949">S-adenosyl-L-methionine</keyword>
<feature type="binding site" evidence="7 8">
    <location>
        <position position="96"/>
    </location>
    <ligand>
        <name>S-adenosyl-L-methionine</name>
        <dbReference type="ChEBI" id="CHEBI:59789"/>
    </ligand>
</feature>
<dbReference type="InterPro" id="IPR023165">
    <property type="entry name" value="rRNA_Ade_diMease-like_C"/>
</dbReference>
<evidence type="ECO:0000256" key="5">
    <source>
        <dbReference type="ARBA" id="ARBA00022691"/>
    </source>
</evidence>
<dbReference type="Gene3D" id="3.40.50.150">
    <property type="entry name" value="Vaccinia Virus protein VP39"/>
    <property type="match status" value="1"/>
</dbReference>
<sequence>MADKNVKFRLQKESFVPSKKMGQNFLLSNQIKKQIVDAANIASDDLVIEIGPGLGAITEFLIKEAKFVQAIELDKRLFAHLKKSIVSSNFDIINNDVLKVDLDQLVLELKTKREFNNVKVVANLPYSISSKIIEKLIKTASIKYSFVMVQKEMADRVTAKVNTKNYNAFSVFVQLFAELTTLFHVHPKNFYPAPKVDSSVIMIKNNNISTDFDHGQMLLFLRICFLNRRKKLFNNLLNKYHYNDIMEAFKAEQIDINARAQNLTQTNFVNLFKILNKEMKNED</sequence>
<keyword evidence="4 7" id="KW-0808">Transferase</keyword>
<protein>
    <recommendedName>
        <fullName evidence="7">Ribosomal RNA small subunit methyltransferase A</fullName>
        <ecNumber evidence="7">2.1.1.182</ecNumber>
    </recommendedName>
    <alternativeName>
        <fullName evidence="7">16S rRNA (adenine(1518)-N(6)/adenine(1519)-N(6))-dimethyltransferase</fullName>
    </alternativeName>
    <alternativeName>
        <fullName evidence="7">16S rRNA dimethyladenosine transferase</fullName>
    </alternativeName>
    <alternativeName>
        <fullName evidence="7">16S rRNA dimethylase</fullName>
    </alternativeName>
    <alternativeName>
        <fullName evidence="7">S-adenosylmethionine-6-N', N'-adenosyl(rRNA) dimethyltransferase</fullName>
    </alternativeName>
</protein>
<dbReference type="SMART" id="SM00650">
    <property type="entry name" value="rADc"/>
    <property type="match status" value="1"/>
</dbReference>
<reference evidence="10 11" key="1">
    <citation type="journal article" date="2020" name="Int. J. Syst. Evol. Microbiol.">
        <title>Ureaplasma miroungigenitalium sp. nov. isolated from northern elephant seals (Mirounga angustirostris) and Ureaplasma zalophigenitalium sp. nov. isolated from California sea lions (Zalophus californianus).</title>
        <authorList>
            <person name="Volokhov D.V."/>
            <person name="Gulland F.M."/>
            <person name="Gao Y."/>
            <person name="Chizhikov V.E."/>
        </authorList>
    </citation>
    <scope>NUCLEOTIDE SEQUENCE [LARGE SCALE GENOMIC DNA]</scope>
    <source>
        <strain evidence="10 11">CSL7644-GEN</strain>
    </source>
</reference>
<evidence type="ECO:0000256" key="7">
    <source>
        <dbReference type="HAMAP-Rule" id="MF_00607"/>
    </source>
</evidence>
<comment type="catalytic activity">
    <reaction evidence="7">
        <text>adenosine(1518)/adenosine(1519) in 16S rRNA + 4 S-adenosyl-L-methionine = N(6)-dimethyladenosine(1518)/N(6)-dimethyladenosine(1519) in 16S rRNA + 4 S-adenosyl-L-homocysteine + 4 H(+)</text>
        <dbReference type="Rhea" id="RHEA:19609"/>
        <dbReference type="Rhea" id="RHEA-COMP:10232"/>
        <dbReference type="Rhea" id="RHEA-COMP:10233"/>
        <dbReference type="ChEBI" id="CHEBI:15378"/>
        <dbReference type="ChEBI" id="CHEBI:57856"/>
        <dbReference type="ChEBI" id="CHEBI:59789"/>
        <dbReference type="ChEBI" id="CHEBI:74411"/>
        <dbReference type="ChEBI" id="CHEBI:74493"/>
        <dbReference type="EC" id="2.1.1.182"/>
    </reaction>
</comment>
<feature type="binding site" evidence="7 8">
    <location>
        <position position="123"/>
    </location>
    <ligand>
        <name>S-adenosyl-L-methionine</name>
        <dbReference type="ChEBI" id="CHEBI:59789"/>
    </ligand>
</feature>
<dbReference type="PROSITE" id="PS01131">
    <property type="entry name" value="RRNA_A_DIMETH"/>
    <property type="match status" value="1"/>
</dbReference>
<comment type="similarity">
    <text evidence="7">Belongs to the class I-like SAM-binding methyltransferase superfamily. rRNA adenine N(6)-methyltransferase family. RsmA subfamily.</text>
</comment>
<dbReference type="InterPro" id="IPR029063">
    <property type="entry name" value="SAM-dependent_MTases_sf"/>
</dbReference>
<comment type="function">
    <text evidence="7">Specifically dimethylates two adjacent adenosines (A1518 and A1519) in the loop of a conserved hairpin near the 3'-end of 16S rRNA in the 30S particle. May play a critical role in biogenesis of 30S subunits.</text>
</comment>
<name>A0ABT3BPY2_9BACT</name>
<dbReference type="SUPFAM" id="SSF53335">
    <property type="entry name" value="S-adenosyl-L-methionine-dependent methyltransferases"/>
    <property type="match status" value="1"/>
</dbReference>
<evidence type="ECO:0000259" key="9">
    <source>
        <dbReference type="SMART" id="SM00650"/>
    </source>
</evidence>
<keyword evidence="2 7" id="KW-0698">rRNA processing</keyword>
<evidence type="ECO:0000313" key="11">
    <source>
        <dbReference type="Proteomes" id="UP001207252"/>
    </source>
</evidence>
<proteinExistence type="inferred from homology"/>